<dbReference type="Proteomes" id="UP000479756">
    <property type="component" value="Unassembled WGS sequence"/>
</dbReference>
<dbReference type="PRINTS" id="PR00344">
    <property type="entry name" value="BCTRLSENSOR"/>
</dbReference>
<dbReference type="CDD" id="cd00075">
    <property type="entry name" value="HATPase"/>
    <property type="match status" value="1"/>
</dbReference>
<comment type="cofactor">
    <cofactor evidence="2">
        <name>a divalent metal cation</name>
        <dbReference type="ChEBI" id="CHEBI:60240"/>
    </cofactor>
</comment>
<dbReference type="InterPro" id="IPR005467">
    <property type="entry name" value="His_kinase_dom"/>
</dbReference>
<dbReference type="InterPro" id="IPR036097">
    <property type="entry name" value="HisK_dim/P_sf"/>
</dbReference>
<dbReference type="SMART" id="SM00388">
    <property type="entry name" value="HisKA"/>
    <property type="match status" value="1"/>
</dbReference>
<dbReference type="Gene3D" id="1.10.287.130">
    <property type="match status" value="1"/>
</dbReference>
<dbReference type="CDD" id="cd00130">
    <property type="entry name" value="PAS"/>
    <property type="match status" value="1"/>
</dbReference>
<dbReference type="SMART" id="SM00086">
    <property type="entry name" value="PAC"/>
    <property type="match status" value="1"/>
</dbReference>
<dbReference type="PROSITE" id="PS50112">
    <property type="entry name" value="PAS"/>
    <property type="match status" value="1"/>
</dbReference>
<dbReference type="InterPro" id="IPR035965">
    <property type="entry name" value="PAS-like_dom_sf"/>
</dbReference>
<organism evidence="14 15">
    <name type="scientific">Galbitalea soli</name>
    <dbReference type="NCBI Taxonomy" id="1268042"/>
    <lineage>
        <taxon>Bacteria</taxon>
        <taxon>Bacillati</taxon>
        <taxon>Actinomycetota</taxon>
        <taxon>Actinomycetes</taxon>
        <taxon>Micrococcales</taxon>
        <taxon>Microbacteriaceae</taxon>
        <taxon>Galbitalea</taxon>
    </lineage>
</organism>
<evidence type="ECO:0000256" key="3">
    <source>
        <dbReference type="ARBA" id="ARBA00004236"/>
    </source>
</evidence>
<proteinExistence type="predicted"/>
<dbReference type="InterPro" id="IPR003661">
    <property type="entry name" value="HisK_dim/P_dom"/>
</dbReference>
<keyword evidence="10" id="KW-1133">Transmembrane helix</keyword>
<dbReference type="EMBL" id="JAAGWZ010000001">
    <property type="protein sequence ID" value="NEM90570.1"/>
    <property type="molecule type" value="Genomic_DNA"/>
</dbReference>
<dbReference type="FunFam" id="3.30.565.10:FF:000006">
    <property type="entry name" value="Sensor histidine kinase WalK"/>
    <property type="match status" value="1"/>
</dbReference>
<keyword evidence="7" id="KW-0418">Kinase</keyword>
<evidence type="ECO:0000313" key="15">
    <source>
        <dbReference type="Proteomes" id="UP000479756"/>
    </source>
</evidence>
<dbReference type="Pfam" id="PF13426">
    <property type="entry name" value="PAS_9"/>
    <property type="match status" value="1"/>
</dbReference>
<evidence type="ECO:0000256" key="9">
    <source>
        <dbReference type="ARBA" id="ARBA00023136"/>
    </source>
</evidence>
<dbReference type="Gene3D" id="3.30.450.20">
    <property type="entry name" value="PAS domain"/>
    <property type="match status" value="1"/>
</dbReference>
<keyword evidence="10" id="KW-0812">Transmembrane</keyword>
<dbReference type="InterPro" id="IPR036890">
    <property type="entry name" value="HATPase_C_sf"/>
</dbReference>
<feature type="transmembrane region" description="Helical" evidence="10">
    <location>
        <begin position="12"/>
        <end position="30"/>
    </location>
</feature>
<comment type="subcellular location">
    <subcellularLocation>
        <location evidence="3">Cell membrane</location>
    </subcellularLocation>
</comment>
<dbReference type="GO" id="GO:0005509">
    <property type="term" value="F:calcium ion binding"/>
    <property type="evidence" value="ECO:0007669"/>
    <property type="project" value="UniProtKB-ARBA"/>
</dbReference>
<dbReference type="AlphaFoldDB" id="A0A7C9PLY9"/>
<feature type="domain" description="PAS" evidence="12">
    <location>
        <begin position="221"/>
        <end position="271"/>
    </location>
</feature>
<comment type="caution">
    <text evidence="14">The sequence shown here is derived from an EMBL/GenBank/DDBJ whole genome shotgun (WGS) entry which is preliminary data.</text>
</comment>
<feature type="transmembrane region" description="Helical" evidence="10">
    <location>
        <begin position="42"/>
        <end position="63"/>
    </location>
</feature>
<feature type="transmembrane region" description="Helical" evidence="10">
    <location>
        <begin position="83"/>
        <end position="106"/>
    </location>
</feature>
<dbReference type="CDD" id="cd00082">
    <property type="entry name" value="HisKA"/>
    <property type="match status" value="1"/>
</dbReference>
<dbReference type="InterPro" id="IPR000014">
    <property type="entry name" value="PAS"/>
</dbReference>
<dbReference type="Pfam" id="PF00512">
    <property type="entry name" value="HisKA"/>
    <property type="match status" value="1"/>
</dbReference>
<evidence type="ECO:0000259" key="13">
    <source>
        <dbReference type="PROSITE" id="PS50113"/>
    </source>
</evidence>
<keyword evidence="5" id="KW-0597">Phosphoprotein</keyword>
<keyword evidence="8" id="KW-0902">Two-component regulatory system</keyword>
<evidence type="ECO:0000256" key="10">
    <source>
        <dbReference type="SAM" id="Phobius"/>
    </source>
</evidence>
<dbReference type="PROSITE" id="PS50109">
    <property type="entry name" value="HIS_KIN"/>
    <property type="match status" value="1"/>
</dbReference>
<dbReference type="SUPFAM" id="SSF47384">
    <property type="entry name" value="Homodimeric domain of signal transducing histidine kinase"/>
    <property type="match status" value="1"/>
</dbReference>
<feature type="domain" description="PAC" evidence="13">
    <location>
        <begin position="296"/>
        <end position="348"/>
    </location>
</feature>
<evidence type="ECO:0000256" key="6">
    <source>
        <dbReference type="ARBA" id="ARBA00022679"/>
    </source>
</evidence>
<dbReference type="InterPro" id="IPR050736">
    <property type="entry name" value="Sensor_HK_Regulatory"/>
</dbReference>
<name>A0A7C9PLY9_9MICO</name>
<dbReference type="FunFam" id="1.10.287.130:FF:000001">
    <property type="entry name" value="Two-component sensor histidine kinase"/>
    <property type="match status" value="1"/>
</dbReference>
<dbReference type="PANTHER" id="PTHR43711:SF1">
    <property type="entry name" value="HISTIDINE KINASE 1"/>
    <property type="match status" value="1"/>
</dbReference>
<dbReference type="Gene3D" id="3.30.565.10">
    <property type="entry name" value="Histidine kinase-like ATPase, C-terminal domain"/>
    <property type="match status" value="1"/>
</dbReference>
<evidence type="ECO:0000256" key="7">
    <source>
        <dbReference type="ARBA" id="ARBA00022777"/>
    </source>
</evidence>
<dbReference type="InterPro" id="IPR000700">
    <property type="entry name" value="PAS-assoc_C"/>
</dbReference>
<dbReference type="GO" id="GO:0005886">
    <property type="term" value="C:plasma membrane"/>
    <property type="evidence" value="ECO:0007669"/>
    <property type="project" value="UniProtKB-SubCell"/>
</dbReference>
<evidence type="ECO:0000256" key="8">
    <source>
        <dbReference type="ARBA" id="ARBA00023012"/>
    </source>
</evidence>
<dbReference type="PANTHER" id="PTHR43711">
    <property type="entry name" value="TWO-COMPONENT HISTIDINE KINASE"/>
    <property type="match status" value="1"/>
</dbReference>
<keyword evidence="15" id="KW-1185">Reference proteome</keyword>
<comment type="catalytic activity">
    <reaction evidence="1">
        <text>ATP + protein L-histidine = ADP + protein N-phospho-L-histidine.</text>
        <dbReference type="EC" id="2.7.13.3"/>
    </reaction>
</comment>
<dbReference type="InterPro" id="IPR001610">
    <property type="entry name" value="PAC"/>
</dbReference>
<dbReference type="SMART" id="SM00387">
    <property type="entry name" value="HATPase_c"/>
    <property type="match status" value="1"/>
</dbReference>
<accession>A0A7C9PLY9</accession>
<feature type="transmembrane region" description="Helical" evidence="10">
    <location>
        <begin position="113"/>
        <end position="135"/>
    </location>
</feature>
<dbReference type="GO" id="GO:0000155">
    <property type="term" value="F:phosphorelay sensor kinase activity"/>
    <property type="evidence" value="ECO:0007669"/>
    <property type="project" value="InterPro"/>
</dbReference>
<keyword evidence="9 10" id="KW-0472">Membrane</keyword>
<evidence type="ECO:0000256" key="5">
    <source>
        <dbReference type="ARBA" id="ARBA00022553"/>
    </source>
</evidence>
<dbReference type="SUPFAM" id="SSF55785">
    <property type="entry name" value="PYP-like sensor domain (PAS domain)"/>
    <property type="match status" value="1"/>
</dbReference>
<dbReference type="InterPro" id="IPR003594">
    <property type="entry name" value="HATPase_dom"/>
</dbReference>
<dbReference type="PROSITE" id="PS50113">
    <property type="entry name" value="PAC"/>
    <property type="match status" value="1"/>
</dbReference>
<dbReference type="InterPro" id="IPR004358">
    <property type="entry name" value="Sig_transdc_His_kin-like_C"/>
</dbReference>
<evidence type="ECO:0000256" key="2">
    <source>
        <dbReference type="ARBA" id="ARBA00001968"/>
    </source>
</evidence>
<dbReference type="SUPFAM" id="SSF55874">
    <property type="entry name" value="ATPase domain of HSP90 chaperone/DNA topoisomerase II/histidine kinase"/>
    <property type="match status" value="1"/>
</dbReference>
<evidence type="ECO:0000313" key="14">
    <source>
        <dbReference type="EMBL" id="NEM90570.1"/>
    </source>
</evidence>
<protein>
    <recommendedName>
        <fullName evidence="4">histidine kinase</fullName>
        <ecNumber evidence="4">2.7.13.3</ecNumber>
    </recommendedName>
</protein>
<evidence type="ECO:0000259" key="12">
    <source>
        <dbReference type="PROSITE" id="PS50112"/>
    </source>
</evidence>
<evidence type="ECO:0000256" key="4">
    <source>
        <dbReference type="ARBA" id="ARBA00012438"/>
    </source>
</evidence>
<evidence type="ECO:0000259" key="11">
    <source>
        <dbReference type="PROSITE" id="PS50109"/>
    </source>
</evidence>
<reference evidence="14 15" key="1">
    <citation type="journal article" date="2014" name="Int. J. Syst. Evol. Microbiol.">
        <title>Description of Galbitalea soli gen. nov., sp. nov., and Frondihabitans sucicola sp. nov.</title>
        <authorList>
            <person name="Kim S.J."/>
            <person name="Lim J.M."/>
            <person name="Ahn J.H."/>
            <person name="Weon H.Y."/>
            <person name="Hamada M."/>
            <person name="Suzuki K."/>
            <person name="Ahn T.Y."/>
            <person name="Kwon S.W."/>
        </authorList>
    </citation>
    <scope>NUCLEOTIDE SEQUENCE [LARGE SCALE GENOMIC DNA]</scope>
    <source>
        <strain evidence="14 15">NBRC 108727</strain>
    </source>
</reference>
<keyword evidence="6" id="KW-0808">Transferase</keyword>
<dbReference type="EC" id="2.7.13.3" evidence="4"/>
<gene>
    <name evidence="14" type="ORF">G3T37_04295</name>
</gene>
<sequence length="586" mass="63066">MAHLSVDHPSAGLKQLPTALAFAVALVVLYSVRGLQISNPAFILAGIAAITLATLFSAVVTRVSALDQFAIIIPVVDLLGFGAFRAGTGAASSLFVSLIILPVVWIASEKGRWYIALATAGTFVALMMPFLFGIARPTNSTELLRGIFAPFVFAIFASIINELARQSRAQFREVRALADEKERMLQRTFDYATQLEESEANFRGVSRMFRGVWDAVTEQAVIGTDVTGLVDAWNPGAEKLLGPSAREAEGKRYVFDFHVPQELEDRARELNYPPGATVLNPGFSALVESARLGEAESREWTYIRDDGTSVPVSLSVTKRSDESGETVGYLFVAADVTQAKEVSRLKDEFVGLISHELRTPLSSILGYLELMKDDDEYPLSEEQMQYLAVAERNAHRLLRLVGDLLFTAQVESGKFPLDAHDMELEGIVTAAVESARPVAASAGITLVEEILTVDSPLVHGDPIRLGQACDNLISNAIKFTPRGGTVTVSISEQGRDAVITVRDTGMGIAASELDQLFARFFRASTATRNAVPGVGLGLTITKAIVTAHRGSMNVESEEGVGTQFSMSLPLVASAAPAAALEEATSR</sequence>
<feature type="domain" description="Histidine kinase" evidence="11">
    <location>
        <begin position="352"/>
        <end position="572"/>
    </location>
</feature>
<evidence type="ECO:0000256" key="1">
    <source>
        <dbReference type="ARBA" id="ARBA00000085"/>
    </source>
</evidence>
<dbReference type="Pfam" id="PF02518">
    <property type="entry name" value="HATPase_c"/>
    <property type="match status" value="1"/>
</dbReference>